<comment type="similarity">
    <text evidence="2 6">Belongs to the acyl-CoA dehydrogenase family.</text>
</comment>
<dbReference type="PROSITE" id="PS00072">
    <property type="entry name" value="ACYL_COA_DH_1"/>
    <property type="match status" value="1"/>
</dbReference>
<evidence type="ECO:0000256" key="1">
    <source>
        <dbReference type="ARBA" id="ARBA00001974"/>
    </source>
</evidence>
<protein>
    <submittedName>
        <fullName evidence="10">Isovaleryl-CoA dehydrogenase</fullName>
        <ecNumber evidence="10">1.3.8.4</ecNumber>
    </submittedName>
</protein>
<proteinExistence type="inferred from homology"/>
<dbReference type="InterPro" id="IPR006091">
    <property type="entry name" value="Acyl-CoA_Oxase/DH_mid-dom"/>
</dbReference>
<dbReference type="InterPro" id="IPR009075">
    <property type="entry name" value="AcylCo_DH/oxidase_C"/>
</dbReference>
<feature type="domain" description="Acyl-CoA dehydrogenase/oxidase C-terminal" evidence="7">
    <location>
        <begin position="232"/>
        <end position="380"/>
    </location>
</feature>
<keyword evidence="5 6" id="KW-0560">Oxidoreductase</keyword>
<evidence type="ECO:0000256" key="5">
    <source>
        <dbReference type="ARBA" id="ARBA00023002"/>
    </source>
</evidence>
<dbReference type="Pfam" id="PF02771">
    <property type="entry name" value="Acyl-CoA_dh_N"/>
    <property type="match status" value="1"/>
</dbReference>
<evidence type="ECO:0000256" key="2">
    <source>
        <dbReference type="ARBA" id="ARBA00009347"/>
    </source>
</evidence>
<evidence type="ECO:0000256" key="3">
    <source>
        <dbReference type="ARBA" id="ARBA00022630"/>
    </source>
</evidence>
<dbReference type="AlphaFoldDB" id="A0A839ZF25"/>
<gene>
    <name evidence="10" type="ORF">FHS55_004058</name>
</gene>
<evidence type="ECO:0000313" key="11">
    <source>
        <dbReference type="Proteomes" id="UP000533469"/>
    </source>
</evidence>
<dbReference type="Proteomes" id="UP000533469">
    <property type="component" value="Unassembled WGS sequence"/>
</dbReference>
<dbReference type="InterPro" id="IPR037069">
    <property type="entry name" value="AcylCoA_DH/ox_N_sf"/>
</dbReference>
<comment type="caution">
    <text evidence="10">The sequence shown here is derived from an EMBL/GenBank/DDBJ whole genome shotgun (WGS) entry which is preliminary data.</text>
</comment>
<feature type="domain" description="Acyl-CoA oxidase/dehydrogenase middle" evidence="8">
    <location>
        <begin position="122"/>
        <end position="219"/>
    </location>
</feature>
<dbReference type="Pfam" id="PF02770">
    <property type="entry name" value="Acyl-CoA_dh_M"/>
    <property type="match status" value="1"/>
</dbReference>
<keyword evidence="4 6" id="KW-0274">FAD</keyword>
<evidence type="ECO:0000256" key="6">
    <source>
        <dbReference type="RuleBase" id="RU362125"/>
    </source>
</evidence>
<dbReference type="SUPFAM" id="SSF56645">
    <property type="entry name" value="Acyl-CoA dehydrogenase NM domain-like"/>
    <property type="match status" value="1"/>
</dbReference>
<evidence type="ECO:0000259" key="8">
    <source>
        <dbReference type="Pfam" id="PF02770"/>
    </source>
</evidence>
<dbReference type="PIRSF" id="PIRSF016578">
    <property type="entry name" value="HsaA"/>
    <property type="match status" value="1"/>
</dbReference>
<accession>A0A839ZF25</accession>
<dbReference type="Gene3D" id="1.20.140.10">
    <property type="entry name" value="Butyryl-CoA Dehydrogenase, subunit A, domain 3"/>
    <property type="match status" value="1"/>
</dbReference>
<organism evidence="10 11">
    <name type="scientific">Ancylobacter tetraedralis</name>
    <dbReference type="NCBI Taxonomy" id="217068"/>
    <lineage>
        <taxon>Bacteria</taxon>
        <taxon>Pseudomonadati</taxon>
        <taxon>Pseudomonadota</taxon>
        <taxon>Alphaproteobacteria</taxon>
        <taxon>Hyphomicrobiales</taxon>
        <taxon>Xanthobacteraceae</taxon>
        <taxon>Ancylobacter</taxon>
    </lineage>
</organism>
<evidence type="ECO:0000259" key="9">
    <source>
        <dbReference type="Pfam" id="PF02771"/>
    </source>
</evidence>
<dbReference type="Gene3D" id="1.10.540.10">
    <property type="entry name" value="Acyl-CoA dehydrogenase/oxidase, N-terminal domain"/>
    <property type="match status" value="1"/>
</dbReference>
<dbReference type="PANTHER" id="PTHR43884:SF12">
    <property type="entry name" value="ISOVALERYL-COA DEHYDROGENASE, MITOCHONDRIAL-RELATED"/>
    <property type="match status" value="1"/>
</dbReference>
<feature type="domain" description="Acyl-CoA dehydrogenase/oxidase N-terminal" evidence="9">
    <location>
        <begin position="10"/>
        <end position="118"/>
    </location>
</feature>
<reference evidence="10 11" key="1">
    <citation type="submission" date="2020-08" db="EMBL/GenBank/DDBJ databases">
        <title>Genomic Encyclopedia of Type Strains, Phase IV (KMG-IV): sequencing the most valuable type-strain genomes for metagenomic binning, comparative biology and taxonomic classification.</title>
        <authorList>
            <person name="Goeker M."/>
        </authorList>
    </citation>
    <scope>NUCLEOTIDE SEQUENCE [LARGE SCALE GENOMIC DNA]</scope>
    <source>
        <strain evidence="10 11">DSM 5895</strain>
    </source>
</reference>
<name>A0A839ZF25_9HYPH</name>
<evidence type="ECO:0000313" key="10">
    <source>
        <dbReference type="EMBL" id="MBB3773423.1"/>
    </source>
</evidence>
<dbReference type="Pfam" id="PF00441">
    <property type="entry name" value="Acyl-CoA_dh_1"/>
    <property type="match status" value="1"/>
</dbReference>
<dbReference type="EMBL" id="JACICD010000010">
    <property type="protein sequence ID" value="MBB3773423.1"/>
    <property type="molecule type" value="Genomic_DNA"/>
</dbReference>
<dbReference type="FunFam" id="1.20.140.10:FF:000011">
    <property type="entry name" value="Medium-chain specific acyl-CoA dehydrogenase, mitochondrial"/>
    <property type="match status" value="1"/>
</dbReference>
<dbReference type="InterPro" id="IPR009100">
    <property type="entry name" value="AcylCoA_DH/oxidase_NM_dom_sf"/>
</dbReference>
<sequence>MRYENFTDVEIEIVRTVERFAEEKVRPKVADYETNGTVPEELIAEMGALGLFGAAVPEEYGGLGLRLPVFAAVFEKLSAAWTTIAAYANSHATVAYAIATHGTEAQKRAYLPGLATGEHRGALCLTEPGSGSDLQSIRGTLRADADGYRLNASKTYVTNGARASLLLTLARHPAQDGETKPRFSLALVEKAFGGVQVTSAFHKMAFDLVDTMQIEMDDVAVPRANLLGGVEGAGFRQLMDSLEVGRIAIAISAVGLAANALSEARRYASERITFGVTIDHHQAIQLKLADMATKLVAARLMAMEAAWEKETGRRSDMIGAMAKMFASDMAVEIVQDAVRIHGGAGYIREYTVERLYREALLYTIGEGTNDINRLVIFRRMQGDYERDYLGLPG</sequence>
<dbReference type="PANTHER" id="PTHR43884">
    <property type="entry name" value="ACYL-COA DEHYDROGENASE"/>
    <property type="match status" value="1"/>
</dbReference>
<dbReference type="GO" id="GO:0008470">
    <property type="term" value="F:3-methylbutanoyl-CoA dehydrogenase activity"/>
    <property type="evidence" value="ECO:0007669"/>
    <property type="project" value="UniProtKB-EC"/>
</dbReference>
<dbReference type="InterPro" id="IPR036250">
    <property type="entry name" value="AcylCo_DH-like_C"/>
</dbReference>
<keyword evidence="11" id="KW-1185">Reference proteome</keyword>
<dbReference type="InterPro" id="IPR046373">
    <property type="entry name" value="Acyl-CoA_Oxase/DH_mid-dom_sf"/>
</dbReference>
<evidence type="ECO:0000256" key="4">
    <source>
        <dbReference type="ARBA" id="ARBA00022827"/>
    </source>
</evidence>
<evidence type="ECO:0000259" key="7">
    <source>
        <dbReference type="Pfam" id="PF00441"/>
    </source>
</evidence>
<keyword evidence="3 6" id="KW-0285">Flavoprotein</keyword>
<dbReference type="RefSeq" id="WP_183191561.1">
    <property type="nucleotide sequence ID" value="NZ_JACICD010000010.1"/>
</dbReference>
<dbReference type="EC" id="1.3.8.4" evidence="10"/>
<dbReference type="SUPFAM" id="SSF47203">
    <property type="entry name" value="Acyl-CoA dehydrogenase C-terminal domain-like"/>
    <property type="match status" value="1"/>
</dbReference>
<dbReference type="Gene3D" id="2.40.110.10">
    <property type="entry name" value="Butyryl-CoA Dehydrogenase, subunit A, domain 2"/>
    <property type="match status" value="1"/>
</dbReference>
<comment type="cofactor">
    <cofactor evidence="1 6">
        <name>FAD</name>
        <dbReference type="ChEBI" id="CHEBI:57692"/>
    </cofactor>
</comment>
<dbReference type="GO" id="GO:0050660">
    <property type="term" value="F:flavin adenine dinucleotide binding"/>
    <property type="evidence" value="ECO:0007669"/>
    <property type="project" value="InterPro"/>
</dbReference>
<dbReference type="InterPro" id="IPR013786">
    <property type="entry name" value="AcylCoA_DH/ox_N"/>
</dbReference>
<dbReference type="InterPro" id="IPR006089">
    <property type="entry name" value="Acyl-CoA_DH_CS"/>
</dbReference>